<feature type="domain" description="CHRD" evidence="2">
    <location>
        <begin position="40"/>
        <end position="185"/>
    </location>
</feature>
<evidence type="ECO:0000313" key="4">
    <source>
        <dbReference type="Proteomes" id="UP000799750"/>
    </source>
</evidence>
<proteinExistence type="predicted"/>
<dbReference type="EMBL" id="MU004188">
    <property type="protein sequence ID" value="KAF2496368.1"/>
    <property type="molecule type" value="Genomic_DNA"/>
</dbReference>
<evidence type="ECO:0000313" key="3">
    <source>
        <dbReference type="EMBL" id="KAF2496368.1"/>
    </source>
</evidence>
<evidence type="ECO:0000259" key="2">
    <source>
        <dbReference type="SMART" id="SM00754"/>
    </source>
</evidence>
<sequence>MKTALITFALALTAAAIPTWGKHDKSWKGKHQKEVFEFTSTYNVIATPEQVVSNVSVATGGLKGAIGYYNYGINSKDNVICYNITLKGFKGEYVSPAKTATHIHQGPKGKAGPPRLAFPNPMGDGPVRNSVGCLKGPFKTGVLAMGVDTADGFHVKQIEENPEAFFTDVHSSLAVSGAVRGQLSH</sequence>
<organism evidence="3 4">
    <name type="scientific">Lophium mytilinum</name>
    <dbReference type="NCBI Taxonomy" id="390894"/>
    <lineage>
        <taxon>Eukaryota</taxon>
        <taxon>Fungi</taxon>
        <taxon>Dikarya</taxon>
        <taxon>Ascomycota</taxon>
        <taxon>Pezizomycotina</taxon>
        <taxon>Dothideomycetes</taxon>
        <taxon>Pleosporomycetidae</taxon>
        <taxon>Mytilinidiales</taxon>
        <taxon>Mytilinidiaceae</taxon>
        <taxon>Lophium</taxon>
    </lineage>
</organism>
<dbReference type="SMART" id="SM00754">
    <property type="entry name" value="CHRD"/>
    <property type="match status" value="1"/>
</dbReference>
<keyword evidence="1" id="KW-0732">Signal</keyword>
<protein>
    <recommendedName>
        <fullName evidence="2">CHRD domain-containing protein</fullName>
    </recommendedName>
</protein>
<gene>
    <name evidence="3" type="ORF">BU16DRAFT_375824</name>
</gene>
<dbReference type="AlphaFoldDB" id="A0A6A6QV36"/>
<evidence type="ECO:0000256" key="1">
    <source>
        <dbReference type="SAM" id="SignalP"/>
    </source>
</evidence>
<accession>A0A6A6QV36</accession>
<dbReference type="OrthoDB" id="3554264at2759"/>
<dbReference type="Pfam" id="PF07452">
    <property type="entry name" value="CHRD"/>
    <property type="match status" value="1"/>
</dbReference>
<keyword evidence="4" id="KW-1185">Reference proteome</keyword>
<feature type="chain" id="PRO_5025382726" description="CHRD domain-containing protein" evidence="1">
    <location>
        <begin position="22"/>
        <end position="185"/>
    </location>
</feature>
<dbReference type="Proteomes" id="UP000799750">
    <property type="component" value="Unassembled WGS sequence"/>
</dbReference>
<dbReference type="InterPro" id="IPR010895">
    <property type="entry name" value="CHRD"/>
</dbReference>
<feature type="signal peptide" evidence="1">
    <location>
        <begin position="1"/>
        <end position="21"/>
    </location>
</feature>
<reference evidence="3" key="1">
    <citation type="journal article" date="2020" name="Stud. Mycol.">
        <title>101 Dothideomycetes genomes: a test case for predicting lifestyles and emergence of pathogens.</title>
        <authorList>
            <person name="Haridas S."/>
            <person name="Albert R."/>
            <person name="Binder M."/>
            <person name="Bloem J."/>
            <person name="Labutti K."/>
            <person name="Salamov A."/>
            <person name="Andreopoulos B."/>
            <person name="Baker S."/>
            <person name="Barry K."/>
            <person name="Bills G."/>
            <person name="Bluhm B."/>
            <person name="Cannon C."/>
            <person name="Castanera R."/>
            <person name="Culley D."/>
            <person name="Daum C."/>
            <person name="Ezra D."/>
            <person name="Gonzalez J."/>
            <person name="Henrissat B."/>
            <person name="Kuo A."/>
            <person name="Liang C."/>
            <person name="Lipzen A."/>
            <person name="Lutzoni F."/>
            <person name="Magnuson J."/>
            <person name="Mondo S."/>
            <person name="Nolan M."/>
            <person name="Ohm R."/>
            <person name="Pangilinan J."/>
            <person name="Park H.-J."/>
            <person name="Ramirez L."/>
            <person name="Alfaro M."/>
            <person name="Sun H."/>
            <person name="Tritt A."/>
            <person name="Yoshinaga Y."/>
            <person name="Zwiers L.-H."/>
            <person name="Turgeon B."/>
            <person name="Goodwin S."/>
            <person name="Spatafora J."/>
            <person name="Crous P."/>
            <person name="Grigoriev I."/>
        </authorList>
    </citation>
    <scope>NUCLEOTIDE SEQUENCE</scope>
    <source>
        <strain evidence="3">CBS 269.34</strain>
    </source>
</reference>
<name>A0A6A6QV36_9PEZI</name>